<proteinExistence type="predicted"/>
<sequence>MMWVTGLPAFMIMFMFLASLAATWMTHSTSQVAADAGSLAVTKKLDRIVEEEMQRRMNAIAEQNRGKQPGDPGYVDPYYAVLGTKQKRQRFMESVVWGHKSELASAVETYAKKNGGGKLSSIRMTVHGRVEVTIKTKFNSPIFKEDFKNTYVRGSGTGPKREYLSWVEEGSIEIKF</sequence>
<keyword evidence="1" id="KW-0732">Signal</keyword>
<dbReference type="EMBL" id="BMEX01000011">
    <property type="protein sequence ID" value="GGA51856.1"/>
    <property type="molecule type" value="Genomic_DNA"/>
</dbReference>
<evidence type="ECO:0008006" key="4">
    <source>
        <dbReference type="Google" id="ProtNLM"/>
    </source>
</evidence>
<feature type="signal peptide" evidence="1">
    <location>
        <begin position="1"/>
        <end position="21"/>
    </location>
</feature>
<feature type="chain" id="PRO_5046302823" description="Flp pilus-assembly TadE/G-like" evidence="1">
    <location>
        <begin position="22"/>
        <end position="176"/>
    </location>
</feature>
<keyword evidence="3" id="KW-1185">Reference proteome</keyword>
<protein>
    <recommendedName>
        <fullName evidence="4">Flp pilus-assembly TadE/G-like</fullName>
    </recommendedName>
</protein>
<accession>A0ABQ1GXU6</accession>
<gene>
    <name evidence="2" type="ORF">GCM10007416_26220</name>
</gene>
<evidence type="ECO:0000313" key="3">
    <source>
        <dbReference type="Proteomes" id="UP000617979"/>
    </source>
</evidence>
<dbReference type="Proteomes" id="UP000617979">
    <property type="component" value="Unassembled WGS sequence"/>
</dbReference>
<organism evidence="2 3">
    <name type="scientific">Kroppenstedtia guangzhouensis</name>
    <dbReference type="NCBI Taxonomy" id="1274356"/>
    <lineage>
        <taxon>Bacteria</taxon>
        <taxon>Bacillati</taxon>
        <taxon>Bacillota</taxon>
        <taxon>Bacilli</taxon>
        <taxon>Bacillales</taxon>
        <taxon>Thermoactinomycetaceae</taxon>
        <taxon>Kroppenstedtia</taxon>
    </lineage>
</organism>
<evidence type="ECO:0000313" key="2">
    <source>
        <dbReference type="EMBL" id="GGA51856.1"/>
    </source>
</evidence>
<evidence type="ECO:0000256" key="1">
    <source>
        <dbReference type="SAM" id="SignalP"/>
    </source>
</evidence>
<comment type="caution">
    <text evidence="2">The sequence shown here is derived from an EMBL/GenBank/DDBJ whole genome shotgun (WGS) entry which is preliminary data.</text>
</comment>
<name>A0ABQ1GXU6_9BACL</name>
<reference evidence="3" key="1">
    <citation type="journal article" date="2019" name="Int. J. Syst. Evol. Microbiol.">
        <title>The Global Catalogue of Microorganisms (GCM) 10K type strain sequencing project: providing services to taxonomists for standard genome sequencing and annotation.</title>
        <authorList>
            <consortium name="The Broad Institute Genomics Platform"/>
            <consortium name="The Broad Institute Genome Sequencing Center for Infectious Disease"/>
            <person name="Wu L."/>
            <person name="Ma J."/>
        </authorList>
    </citation>
    <scope>NUCLEOTIDE SEQUENCE [LARGE SCALE GENOMIC DNA]</scope>
    <source>
        <strain evidence="3">CGMCC 1.12404</strain>
    </source>
</reference>